<dbReference type="GO" id="GO:0000172">
    <property type="term" value="C:ribonuclease MRP complex"/>
    <property type="evidence" value="ECO:0007669"/>
    <property type="project" value="TreeGrafter"/>
</dbReference>
<evidence type="ECO:0000256" key="1">
    <source>
        <dbReference type="SAM" id="MobiDB-lite"/>
    </source>
</evidence>
<dbReference type="EMBL" id="BNCP01000047">
    <property type="protein sequence ID" value="GIL88917.1"/>
    <property type="molecule type" value="Genomic_DNA"/>
</dbReference>
<dbReference type="GO" id="GO:0000447">
    <property type="term" value="P:endonucleolytic cleavage in ITS1 to separate SSU-rRNA from 5.8S rRNA and LSU-rRNA from tricistronic rRNA transcript (SSU-rRNA, 5.8S rRNA, LSU-rRNA)"/>
    <property type="evidence" value="ECO:0007669"/>
    <property type="project" value="TreeGrafter"/>
</dbReference>
<dbReference type="GO" id="GO:0004526">
    <property type="term" value="F:ribonuclease P activity"/>
    <property type="evidence" value="ECO:0007669"/>
    <property type="project" value="TreeGrafter"/>
</dbReference>
<feature type="compositionally biased region" description="Low complexity" evidence="1">
    <location>
        <begin position="255"/>
        <end position="264"/>
    </location>
</feature>
<dbReference type="Proteomes" id="UP000747110">
    <property type="component" value="Unassembled WGS sequence"/>
</dbReference>
<keyword evidence="3" id="KW-1185">Reference proteome</keyword>
<dbReference type="InterPro" id="IPR013893">
    <property type="entry name" value="RNase_P_Rpp40"/>
</dbReference>
<dbReference type="GO" id="GO:0000171">
    <property type="term" value="F:ribonuclease MRP activity"/>
    <property type="evidence" value="ECO:0007669"/>
    <property type="project" value="TreeGrafter"/>
</dbReference>
<dbReference type="GO" id="GO:0030681">
    <property type="term" value="C:multimeric ribonuclease P complex"/>
    <property type="evidence" value="ECO:0007669"/>
    <property type="project" value="TreeGrafter"/>
</dbReference>
<accession>A0A8J4CSB7</accession>
<gene>
    <name evidence="2" type="ORF">Vretifemale_16840</name>
</gene>
<feature type="region of interest" description="Disordered" evidence="1">
    <location>
        <begin position="254"/>
        <end position="289"/>
    </location>
</feature>
<dbReference type="PANTHER" id="PTHR15396">
    <property type="entry name" value="RIBONUCLEASE P PROTEIN SUBUNIT P40"/>
    <property type="match status" value="1"/>
</dbReference>
<sequence>KGIPKYFCAAPVSISVMPSKQGPRLYWRLSNLKHAKEDLEKTVADHLLNHAIQVQLPYYTVDKELQEELDVQLVTMLPPDEGYQVIRACLADILARVLNTAVISEADASFQALSLADRLESNHAIAITPDGKLHMAIDSEIHARLGLTGLHSPSNKDRYNVSLDLRTKSLQPGQDRYAQVLAKVRTSIPPQAFIARLEVKGEMRELGLPPEALTPSYGTEAWMPLESIGRTQPGLMLPPLSRATFEQLGMDMETSARGAGASSIDDGDGEGSFTTEAAGAGGLHGGGGGGVGRRLPLTAHQDWRLRRAIMGLHTWLGALACGQGHTLCNDLLPDEVMPLVLEDAPLPSREEQERRLLGTLVSRMWKGMLSQRQVLNVVKATSELVSSQRVPWAAVHVWGFADTPVAWRGMEHGTSWGGAGESSYSIIFLGDGDYCIYRPLGPNETPA</sequence>
<dbReference type="OrthoDB" id="527688at2759"/>
<dbReference type="Pfam" id="PF08584">
    <property type="entry name" value="Ribonuc_P_40"/>
    <property type="match status" value="2"/>
</dbReference>
<evidence type="ECO:0000313" key="3">
    <source>
        <dbReference type="Proteomes" id="UP000747110"/>
    </source>
</evidence>
<feature type="compositionally biased region" description="Gly residues" evidence="1">
    <location>
        <begin position="279"/>
        <end position="289"/>
    </location>
</feature>
<proteinExistence type="predicted"/>
<reference evidence="2" key="1">
    <citation type="journal article" date="2021" name="Proc. Natl. Acad. Sci. U.S.A.">
        <title>Three genomes in the algal genus Volvox reveal the fate of a haploid sex-determining region after a transition to homothallism.</title>
        <authorList>
            <person name="Yamamoto K."/>
            <person name="Hamaji T."/>
            <person name="Kawai-Toyooka H."/>
            <person name="Matsuzaki R."/>
            <person name="Takahashi F."/>
            <person name="Nishimura Y."/>
            <person name="Kawachi M."/>
            <person name="Noguchi H."/>
            <person name="Minakuchi Y."/>
            <person name="Umen J.G."/>
            <person name="Toyoda A."/>
            <person name="Nozaki H."/>
        </authorList>
    </citation>
    <scope>NUCLEOTIDE SEQUENCE</scope>
    <source>
        <strain evidence="2">NIES-3786</strain>
    </source>
</reference>
<organism evidence="2 3">
    <name type="scientific">Volvox reticuliferus</name>
    <dbReference type="NCBI Taxonomy" id="1737510"/>
    <lineage>
        <taxon>Eukaryota</taxon>
        <taxon>Viridiplantae</taxon>
        <taxon>Chlorophyta</taxon>
        <taxon>core chlorophytes</taxon>
        <taxon>Chlorophyceae</taxon>
        <taxon>CS clade</taxon>
        <taxon>Chlamydomonadales</taxon>
        <taxon>Volvocaceae</taxon>
        <taxon>Volvox</taxon>
    </lineage>
</organism>
<dbReference type="PANTHER" id="PTHR15396:SF1">
    <property type="entry name" value="RIBONUCLEASE P PROTEIN SUBUNIT P40"/>
    <property type="match status" value="1"/>
</dbReference>
<name>A0A8J4CSB7_9CHLO</name>
<protein>
    <submittedName>
        <fullName evidence="2">Uncharacterized protein</fullName>
    </submittedName>
</protein>
<dbReference type="AlphaFoldDB" id="A0A8J4CSB7"/>
<evidence type="ECO:0000313" key="2">
    <source>
        <dbReference type="EMBL" id="GIL88917.1"/>
    </source>
</evidence>
<feature type="non-terminal residue" evidence="2">
    <location>
        <position position="1"/>
    </location>
</feature>
<dbReference type="GO" id="GO:0001682">
    <property type="term" value="P:tRNA 5'-leader removal"/>
    <property type="evidence" value="ECO:0007669"/>
    <property type="project" value="InterPro"/>
</dbReference>
<comment type="caution">
    <text evidence="2">The sequence shown here is derived from an EMBL/GenBank/DDBJ whole genome shotgun (WGS) entry which is preliminary data.</text>
</comment>